<evidence type="ECO:0000256" key="5">
    <source>
        <dbReference type="ARBA" id="ARBA00023002"/>
    </source>
</evidence>
<accession>H2Z8Y6</accession>
<proteinExistence type="inferred from homology"/>
<protein>
    <recommendedName>
        <fullName evidence="7">FAD dependent oxidoreductase domain-containing protein</fullName>
    </recommendedName>
</protein>
<dbReference type="AlphaFoldDB" id="H2Z8Y6"/>
<dbReference type="InterPro" id="IPR036188">
    <property type="entry name" value="FAD/NAD-bd_sf"/>
</dbReference>
<dbReference type="InterPro" id="IPR006076">
    <property type="entry name" value="FAD-dep_OxRdtase"/>
</dbReference>
<feature type="region of interest" description="Disordered" evidence="6">
    <location>
        <begin position="90"/>
        <end position="109"/>
    </location>
</feature>
<comment type="similarity">
    <text evidence="2">Belongs to the MSOX/MTOX family.</text>
</comment>
<dbReference type="GO" id="GO:0008115">
    <property type="term" value="F:sarcosine oxidase activity"/>
    <property type="evidence" value="ECO:0007669"/>
    <property type="project" value="TreeGrafter"/>
</dbReference>
<evidence type="ECO:0000256" key="4">
    <source>
        <dbReference type="ARBA" id="ARBA00022827"/>
    </source>
</evidence>
<dbReference type="InParanoid" id="H2Z8Y6"/>
<reference evidence="8" key="2">
    <citation type="submission" date="2025-08" db="UniProtKB">
        <authorList>
            <consortium name="Ensembl"/>
        </authorList>
    </citation>
    <scope>IDENTIFICATION</scope>
</reference>
<reference evidence="9" key="1">
    <citation type="submission" date="2003-08" db="EMBL/GenBank/DDBJ databases">
        <authorList>
            <person name="Birren B."/>
            <person name="Nusbaum C."/>
            <person name="Abebe A."/>
            <person name="Abouelleil A."/>
            <person name="Adekoya E."/>
            <person name="Ait-zahra M."/>
            <person name="Allen N."/>
            <person name="Allen T."/>
            <person name="An P."/>
            <person name="Anderson M."/>
            <person name="Anderson S."/>
            <person name="Arachchi H."/>
            <person name="Armbruster J."/>
            <person name="Bachantsang P."/>
            <person name="Baldwin J."/>
            <person name="Barry A."/>
            <person name="Bayul T."/>
            <person name="Blitshsteyn B."/>
            <person name="Bloom T."/>
            <person name="Blye J."/>
            <person name="Boguslavskiy L."/>
            <person name="Borowsky M."/>
            <person name="Boukhgalter B."/>
            <person name="Brunache A."/>
            <person name="Butler J."/>
            <person name="Calixte N."/>
            <person name="Calvo S."/>
            <person name="Camarata J."/>
            <person name="Campo K."/>
            <person name="Chang J."/>
            <person name="Cheshatsang Y."/>
            <person name="Citroen M."/>
            <person name="Collymore A."/>
            <person name="Considine T."/>
            <person name="Cook A."/>
            <person name="Cooke P."/>
            <person name="Corum B."/>
            <person name="Cuomo C."/>
            <person name="David R."/>
            <person name="Dawoe T."/>
            <person name="Degray S."/>
            <person name="Dodge S."/>
            <person name="Dooley K."/>
            <person name="Dorje P."/>
            <person name="Dorjee K."/>
            <person name="Dorris L."/>
            <person name="Duffey N."/>
            <person name="Dupes A."/>
            <person name="Elkins T."/>
            <person name="Engels R."/>
            <person name="Erickson J."/>
            <person name="Farina A."/>
            <person name="Faro S."/>
            <person name="Ferreira P."/>
            <person name="Fischer H."/>
            <person name="Fitzgerald M."/>
            <person name="Foley K."/>
            <person name="Gage D."/>
            <person name="Galagan J."/>
            <person name="Gearin G."/>
            <person name="Gnerre S."/>
            <person name="Gnirke A."/>
            <person name="Goyette A."/>
            <person name="Graham J."/>
            <person name="Grandbois E."/>
            <person name="Gyaltsen K."/>
            <person name="Hafez N."/>
            <person name="Hagopian D."/>
            <person name="Hagos B."/>
            <person name="Hall J."/>
            <person name="Hatcher B."/>
            <person name="Heller A."/>
            <person name="Higgins H."/>
            <person name="Honan T."/>
            <person name="Horn A."/>
            <person name="Houde N."/>
            <person name="Hughes L."/>
            <person name="Hulme W."/>
            <person name="Husby E."/>
            <person name="Iliev I."/>
            <person name="Jaffe D."/>
            <person name="Jones C."/>
            <person name="Kamal M."/>
            <person name="Kamat A."/>
            <person name="Kamvysselis M."/>
            <person name="Karlsson E."/>
            <person name="Kells C."/>
            <person name="Kieu A."/>
            <person name="Kisner P."/>
            <person name="Kodira C."/>
            <person name="Kulbokas E."/>
            <person name="Labutti K."/>
            <person name="Lama D."/>
            <person name="Landers T."/>
            <person name="Leger J."/>
            <person name="Levine S."/>
            <person name="Lewis D."/>
            <person name="Lewis T."/>
            <person name="Lindblad-toh K."/>
            <person name="Liu X."/>
            <person name="Lokyitsang T."/>
            <person name="Lokyitsang Y."/>
            <person name="Lucien O."/>
            <person name="Lui A."/>
            <person name="Ma L.J."/>
            <person name="Mabbitt R."/>
            <person name="Macdonald J."/>
            <person name="Maclean C."/>
            <person name="Major J."/>
            <person name="Manning J."/>
            <person name="Marabella R."/>
            <person name="Maru K."/>
            <person name="Matthews C."/>
            <person name="Mauceli E."/>
            <person name="Mccarthy M."/>
            <person name="Mcdonough S."/>
            <person name="Mcghee T."/>
            <person name="Meldrim J."/>
            <person name="Meneus L."/>
            <person name="Mesirov J."/>
            <person name="Mihalev A."/>
            <person name="Mihova T."/>
            <person name="Mikkelsen T."/>
            <person name="Mlenga V."/>
            <person name="Moru K."/>
            <person name="Mozes J."/>
            <person name="Mulrain L."/>
            <person name="Munson G."/>
            <person name="Naylor J."/>
            <person name="Newes C."/>
            <person name="Nguyen C."/>
            <person name="Nguyen N."/>
            <person name="Nguyen T."/>
            <person name="Nicol R."/>
            <person name="Nielsen C."/>
            <person name="Nizzari M."/>
            <person name="Norbu C."/>
            <person name="Norbu N."/>
            <person name="O'donnell P."/>
            <person name="Okoawo O."/>
            <person name="O'leary S."/>
            <person name="Omotosho B."/>
            <person name="O'neill K."/>
            <person name="Osman S."/>
            <person name="Parker S."/>
            <person name="Perrin D."/>
            <person name="Phunkhang P."/>
            <person name="Piqani B."/>
            <person name="Purcell S."/>
            <person name="Rachupka T."/>
            <person name="Ramasamy U."/>
            <person name="Rameau R."/>
            <person name="Ray V."/>
            <person name="Raymond C."/>
            <person name="Retta R."/>
            <person name="Richardson S."/>
            <person name="Rise C."/>
            <person name="Rodriguez J."/>
            <person name="Rogers J."/>
            <person name="Rogov P."/>
            <person name="Rutman M."/>
            <person name="Schupbach R."/>
            <person name="Seaman C."/>
            <person name="Settipalli S."/>
            <person name="Sharpe T."/>
            <person name="Sheridan J."/>
            <person name="Sherpa N."/>
            <person name="Shi J."/>
            <person name="Smirnov S."/>
            <person name="Smith C."/>
            <person name="Sougnez C."/>
            <person name="Spencer B."/>
            <person name="Stalker J."/>
            <person name="Stange-thomann N."/>
            <person name="Stavropoulos S."/>
            <person name="Stetson K."/>
            <person name="Stone C."/>
            <person name="Stone S."/>
            <person name="Stubbs M."/>
            <person name="Talamas J."/>
            <person name="Tchuinga P."/>
            <person name="Tenzing P."/>
            <person name="Tesfaye S."/>
            <person name="Theodore J."/>
            <person name="Thoulutsang Y."/>
            <person name="Topham K."/>
            <person name="Towey S."/>
            <person name="Tsamla T."/>
            <person name="Tsomo N."/>
            <person name="Vallee D."/>
            <person name="Vassiliev H."/>
            <person name="Venkataraman V."/>
            <person name="Vinson J."/>
            <person name="Vo A."/>
            <person name="Wade C."/>
            <person name="Wang S."/>
            <person name="Wangchuk T."/>
            <person name="Wangdi T."/>
            <person name="Whittaker C."/>
            <person name="Wilkinson J."/>
            <person name="Wu Y."/>
            <person name="Wyman D."/>
            <person name="Yadav S."/>
            <person name="Yang S."/>
            <person name="Yang X."/>
            <person name="Yeager S."/>
            <person name="Yee E."/>
            <person name="Young G."/>
            <person name="Zainoun J."/>
            <person name="Zembeck L."/>
            <person name="Zimmer A."/>
            <person name="Zody M."/>
            <person name="Lander E."/>
        </authorList>
    </citation>
    <scope>NUCLEOTIDE SEQUENCE [LARGE SCALE GENOMIC DNA]</scope>
</reference>
<keyword evidence="5" id="KW-0560">Oxidoreductase</keyword>
<dbReference type="Gene3D" id="3.50.50.60">
    <property type="entry name" value="FAD/NAD(P)-binding domain"/>
    <property type="match status" value="1"/>
</dbReference>
<sequence>MDSVEQFDVIVIGAGIIGSWTAYHLAKSGKSTLLLEQFPALHTRGSSHGASRILRKSYVDRTLRCNDVRSVSTVGGDGEIERDWIYENNGSPIDFQNSTRSRGERHKVV</sequence>
<keyword evidence="4" id="KW-0274">FAD</keyword>
<evidence type="ECO:0000256" key="2">
    <source>
        <dbReference type="ARBA" id="ARBA00010989"/>
    </source>
</evidence>
<feature type="compositionally biased region" description="Polar residues" evidence="6">
    <location>
        <begin position="90"/>
        <end position="100"/>
    </location>
</feature>
<feature type="domain" description="FAD dependent oxidoreductase" evidence="7">
    <location>
        <begin position="8"/>
        <end position="59"/>
    </location>
</feature>
<dbReference type="GO" id="GO:0050031">
    <property type="term" value="F:L-pipecolate oxidase activity"/>
    <property type="evidence" value="ECO:0007669"/>
    <property type="project" value="TreeGrafter"/>
</dbReference>
<evidence type="ECO:0000259" key="7">
    <source>
        <dbReference type="Pfam" id="PF01266"/>
    </source>
</evidence>
<keyword evidence="9" id="KW-1185">Reference proteome</keyword>
<evidence type="ECO:0000256" key="3">
    <source>
        <dbReference type="ARBA" id="ARBA00022630"/>
    </source>
</evidence>
<dbReference type="Proteomes" id="UP000007875">
    <property type="component" value="Unassembled WGS sequence"/>
</dbReference>
<organism evidence="8 9">
    <name type="scientific">Ciona savignyi</name>
    <name type="common">Pacific transparent sea squirt</name>
    <dbReference type="NCBI Taxonomy" id="51511"/>
    <lineage>
        <taxon>Eukaryota</taxon>
        <taxon>Metazoa</taxon>
        <taxon>Chordata</taxon>
        <taxon>Tunicata</taxon>
        <taxon>Ascidiacea</taxon>
        <taxon>Phlebobranchia</taxon>
        <taxon>Cionidae</taxon>
        <taxon>Ciona</taxon>
    </lineage>
</organism>
<dbReference type="STRING" id="51511.ENSCSAVP00000014051"/>
<dbReference type="Ensembl" id="ENSCSAVT00000014213.1">
    <property type="protein sequence ID" value="ENSCSAVP00000014051.1"/>
    <property type="gene ID" value="ENSCSAVG00000008247.1"/>
</dbReference>
<evidence type="ECO:0000313" key="9">
    <source>
        <dbReference type="Proteomes" id="UP000007875"/>
    </source>
</evidence>
<comment type="cofactor">
    <cofactor evidence="1">
        <name>FAD</name>
        <dbReference type="ChEBI" id="CHEBI:57692"/>
    </cofactor>
</comment>
<dbReference type="InterPro" id="IPR045170">
    <property type="entry name" value="MTOX"/>
</dbReference>
<dbReference type="Pfam" id="PF01266">
    <property type="entry name" value="DAO"/>
    <property type="match status" value="1"/>
</dbReference>
<reference evidence="8" key="3">
    <citation type="submission" date="2025-09" db="UniProtKB">
        <authorList>
            <consortium name="Ensembl"/>
        </authorList>
    </citation>
    <scope>IDENTIFICATION</scope>
</reference>
<dbReference type="PANTHER" id="PTHR10961:SF46">
    <property type="entry name" value="PEROXISOMAL SARCOSINE OXIDASE"/>
    <property type="match status" value="1"/>
</dbReference>
<dbReference type="SUPFAM" id="SSF51905">
    <property type="entry name" value="FAD/NAD(P)-binding domain"/>
    <property type="match status" value="1"/>
</dbReference>
<dbReference type="GeneTree" id="ENSGT00390000011000"/>
<dbReference type="HOGENOM" id="CLU_1986356_0_0_1"/>
<dbReference type="GO" id="GO:0005777">
    <property type="term" value="C:peroxisome"/>
    <property type="evidence" value="ECO:0007669"/>
    <property type="project" value="TreeGrafter"/>
</dbReference>
<dbReference type="GO" id="GO:0033514">
    <property type="term" value="P:L-lysine catabolic process to acetyl-CoA via L-pipecolate"/>
    <property type="evidence" value="ECO:0007669"/>
    <property type="project" value="TreeGrafter"/>
</dbReference>
<keyword evidence="3" id="KW-0285">Flavoprotein</keyword>
<dbReference type="GO" id="GO:0050660">
    <property type="term" value="F:flavin adenine dinucleotide binding"/>
    <property type="evidence" value="ECO:0007669"/>
    <property type="project" value="InterPro"/>
</dbReference>
<evidence type="ECO:0000256" key="1">
    <source>
        <dbReference type="ARBA" id="ARBA00001974"/>
    </source>
</evidence>
<evidence type="ECO:0000256" key="6">
    <source>
        <dbReference type="SAM" id="MobiDB-lite"/>
    </source>
</evidence>
<dbReference type="PANTHER" id="PTHR10961">
    <property type="entry name" value="PEROXISOMAL SARCOSINE OXIDASE"/>
    <property type="match status" value="1"/>
</dbReference>
<name>H2Z8Y6_CIOSA</name>
<evidence type="ECO:0000313" key="8">
    <source>
        <dbReference type="Ensembl" id="ENSCSAVP00000014051.1"/>
    </source>
</evidence>
<dbReference type="eggNOG" id="KOG2820">
    <property type="taxonomic scope" value="Eukaryota"/>
</dbReference>